<dbReference type="Proteomes" id="UP000188586">
    <property type="component" value="Unassembled WGS sequence"/>
</dbReference>
<dbReference type="InterPro" id="IPR029052">
    <property type="entry name" value="Metallo-depent_PP-like"/>
</dbReference>
<dbReference type="Gene3D" id="3.60.21.10">
    <property type="match status" value="1"/>
</dbReference>
<feature type="domain" description="Calcineurin-like phosphoesterase" evidence="1">
    <location>
        <begin position="2"/>
        <end position="212"/>
    </location>
</feature>
<comment type="caution">
    <text evidence="2">The sequence shown here is derived from an EMBL/GenBank/DDBJ whole genome shotgun (WGS) entry which is preliminary data.</text>
</comment>
<evidence type="ECO:0000259" key="1">
    <source>
        <dbReference type="Pfam" id="PF00149"/>
    </source>
</evidence>
<evidence type="ECO:0000313" key="3">
    <source>
        <dbReference type="Proteomes" id="UP000188586"/>
    </source>
</evidence>
<organism evidence="2 3">
    <name type="scientific">Leptospirillum ferriphilum</name>
    <dbReference type="NCBI Taxonomy" id="178606"/>
    <lineage>
        <taxon>Bacteria</taxon>
        <taxon>Pseudomonadati</taxon>
        <taxon>Nitrospirota</taxon>
        <taxon>Nitrospiria</taxon>
        <taxon>Nitrospirales</taxon>
        <taxon>Nitrospiraceae</taxon>
        <taxon>Leptospirillum</taxon>
    </lineage>
</organism>
<reference evidence="2 3" key="1">
    <citation type="submission" date="2016-11" db="EMBL/GenBank/DDBJ databases">
        <title>Comparative genomics of co-occurring bacteria in distinct bioleaching systems unravels niche-specific adaptation.</title>
        <authorList>
            <person name="Zhang X."/>
            <person name="Liu X."/>
            <person name="Yin H."/>
        </authorList>
    </citation>
    <scope>NUCLEOTIDE SEQUENCE [LARGE SCALE GENOMIC DNA]</scope>
    <source>
        <strain evidence="2 3">DX</strain>
    </source>
</reference>
<proteinExistence type="predicted"/>
<evidence type="ECO:0000313" key="2">
    <source>
        <dbReference type="EMBL" id="OOH72625.1"/>
    </source>
</evidence>
<gene>
    <name evidence="2" type="ORF">BOX24_06400</name>
</gene>
<dbReference type="PANTHER" id="PTHR37844">
    <property type="entry name" value="SER/THR PROTEIN PHOSPHATASE SUPERFAMILY (AFU_ORTHOLOGUE AFUA_1G14840)"/>
    <property type="match status" value="1"/>
</dbReference>
<dbReference type="SUPFAM" id="SSF56300">
    <property type="entry name" value="Metallo-dependent phosphatases"/>
    <property type="match status" value="1"/>
</dbReference>
<dbReference type="InterPro" id="IPR004843">
    <property type="entry name" value="Calcineurin-like_PHP"/>
</dbReference>
<dbReference type="EMBL" id="MPOJ01000011">
    <property type="protein sequence ID" value="OOH72625.1"/>
    <property type="molecule type" value="Genomic_DNA"/>
</dbReference>
<dbReference type="PANTHER" id="PTHR37844:SF2">
    <property type="entry name" value="SER_THR PROTEIN PHOSPHATASE SUPERFAMILY (AFU_ORTHOLOGUE AFUA_1G14840)"/>
    <property type="match status" value="1"/>
</dbReference>
<accession>A0A1V3SUT7</accession>
<dbReference type="RefSeq" id="WP_077304132.1">
    <property type="nucleotide sequence ID" value="NZ_MPOJ01000011.1"/>
</dbReference>
<dbReference type="AlphaFoldDB" id="A0A1V3SUT7"/>
<name>A0A1V3SUT7_9BACT</name>
<sequence>MKIQYASDLHIEFGSRPLRKEDIKGDVLVLAGDIAGKPKTLLQYLHSLAGRVPILYVMGNHEFYGHDFALDLWRYQKAAETQTGVHFLENRSVEIGGVRFLGCTLWSDFFGGMQGKAAERGMNDFDVITLEGDRLRWIDVAYRYRNSLAWLRKELETPFSGQTVVITHHAPSALSNPPQFAGSPISGAFYSNLDELIEETQPALWIHGHMHNSSDYAIGKTRVVCNPFGYAGIEVNVDWDPEAFAEV</sequence>
<dbReference type="Pfam" id="PF00149">
    <property type="entry name" value="Metallophos"/>
    <property type="match status" value="1"/>
</dbReference>
<protein>
    <submittedName>
        <fullName evidence="2">Calcineurin-like phosphoesterase</fullName>
    </submittedName>
</protein>
<dbReference type="GO" id="GO:0016787">
    <property type="term" value="F:hydrolase activity"/>
    <property type="evidence" value="ECO:0007669"/>
    <property type="project" value="InterPro"/>
</dbReference>